<keyword evidence="1" id="KW-0732">Signal</keyword>
<feature type="signal peptide" evidence="1">
    <location>
        <begin position="1"/>
        <end position="22"/>
    </location>
</feature>
<organism evidence="2">
    <name type="scientific">Anopheles triannulatus</name>
    <dbReference type="NCBI Taxonomy" id="58253"/>
    <lineage>
        <taxon>Eukaryota</taxon>
        <taxon>Metazoa</taxon>
        <taxon>Ecdysozoa</taxon>
        <taxon>Arthropoda</taxon>
        <taxon>Hexapoda</taxon>
        <taxon>Insecta</taxon>
        <taxon>Pterygota</taxon>
        <taxon>Neoptera</taxon>
        <taxon>Endopterygota</taxon>
        <taxon>Diptera</taxon>
        <taxon>Nematocera</taxon>
        <taxon>Culicoidea</taxon>
        <taxon>Culicidae</taxon>
        <taxon>Anophelinae</taxon>
        <taxon>Anopheles</taxon>
    </lineage>
</organism>
<evidence type="ECO:0000256" key="1">
    <source>
        <dbReference type="SAM" id="SignalP"/>
    </source>
</evidence>
<dbReference type="EMBL" id="GGFK01013472">
    <property type="protein sequence ID" value="MBW46793.1"/>
    <property type="molecule type" value="Transcribed_RNA"/>
</dbReference>
<protein>
    <submittedName>
        <fullName evidence="2">Putative secreted protein</fullName>
    </submittedName>
</protein>
<dbReference type="AlphaFoldDB" id="A0A2M4B173"/>
<name>A0A2M4B173_9DIPT</name>
<proteinExistence type="predicted"/>
<evidence type="ECO:0000313" key="2">
    <source>
        <dbReference type="EMBL" id="MBW46793.1"/>
    </source>
</evidence>
<accession>A0A2M4B173</accession>
<sequence length="93" mass="10602">MHYIIPITFSTWWAILLLYAHTQSSRQSSTGLLHSQLSAAHTTRLFLHSTSNDTQRYALLPSERILALDSTNAHLPSFNGCPTTHFYSTFPFY</sequence>
<feature type="chain" id="PRO_5014863079" evidence="1">
    <location>
        <begin position="23"/>
        <end position="93"/>
    </location>
</feature>
<reference evidence="2" key="1">
    <citation type="submission" date="2018-01" db="EMBL/GenBank/DDBJ databases">
        <title>An insight into the sialome of Amazonian anophelines.</title>
        <authorList>
            <person name="Ribeiro J.M."/>
            <person name="Scarpassa V."/>
            <person name="Calvo E."/>
        </authorList>
    </citation>
    <scope>NUCLEOTIDE SEQUENCE</scope>
    <source>
        <tissue evidence="2">Salivary glands</tissue>
    </source>
</reference>